<evidence type="ECO:0000256" key="4">
    <source>
        <dbReference type="ARBA" id="ARBA00022692"/>
    </source>
</evidence>
<keyword evidence="3" id="KW-1003">Cell membrane</keyword>
<dbReference type="GO" id="GO:0035435">
    <property type="term" value="P:phosphate ion transmembrane transport"/>
    <property type="evidence" value="ECO:0007669"/>
    <property type="project" value="TreeGrafter"/>
</dbReference>
<sequence>MDKYHSEATATPPRKGLFAPAPHAEPLPLQRIDPVYKQLRLQVFLGIFLGYAGYYLVRKNFSLVMPDLIEQGYSKSDLGFALSGVSIAYGLSKFLMGNVSDRSNARTFLSVGLLLSALTMVFMGVAPIATSSITIMFILLFLNGWFQGMGWPPCGRVMVHWFSTKERGTKMSIWNVAHNVGGGLVGPIAIAAVAIFGTWESKFYFPGLVALVFAAIAYMLVRDTPQSCGLPTIEAYKNDYPANYSAAQEQELTARQIFFEYVFNNRVLWYIAFANAFVYLVRYGILDWAPTYLEEAKGFSVKETGWAYFAYEYAGIPGTLLCGWISDKVFKGRRAPATIIYMVLVLIAVLVYWKNPAGNLWIDNVALISIGFLIYGPVMLIGVQALDLVPKKAAGTAAGLTGLFGYLGGALFANIAMGFIVDHWGWDGGFTMLVAACVLSILFTAFTWKREKLHLNLQ</sequence>
<feature type="transmembrane region" description="Helical" evidence="8">
    <location>
        <begin position="108"/>
        <end position="129"/>
    </location>
</feature>
<dbReference type="RefSeq" id="WP_066831855.1">
    <property type="nucleotide sequence ID" value="NZ_JACJIQ010000004.1"/>
</dbReference>
<feature type="transmembrane region" description="Helical" evidence="8">
    <location>
        <begin position="398"/>
        <end position="420"/>
    </location>
</feature>
<dbReference type="InterPro" id="IPR011701">
    <property type="entry name" value="MFS"/>
</dbReference>
<evidence type="ECO:0000259" key="9">
    <source>
        <dbReference type="PROSITE" id="PS50850"/>
    </source>
</evidence>
<comment type="caution">
    <text evidence="10">The sequence shown here is derived from an EMBL/GenBank/DDBJ whole genome shotgun (WGS) entry which is preliminary data.</text>
</comment>
<evidence type="ECO:0000256" key="6">
    <source>
        <dbReference type="ARBA" id="ARBA00023136"/>
    </source>
</evidence>
<dbReference type="Gene3D" id="1.20.1250.20">
    <property type="entry name" value="MFS general substrate transporter like domains"/>
    <property type="match status" value="2"/>
</dbReference>
<reference evidence="10 11" key="1">
    <citation type="submission" date="2020-08" db="EMBL/GenBank/DDBJ databases">
        <title>Genomic Encyclopedia of Type Strains, Phase IV (KMG-IV): sequencing the most valuable type-strain genomes for metagenomic binning, comparative biology and taxonomic classification.</title>
        <authorList>
            <person name="Goeker M."/>
        </authorList>
    </citation>
    <scope>NUCLEOTIDE SEQUENCE [LARGE SCALE GENOMIC DNA]</scope>
    <source>
        <strain evidence="10 11">DSM 29854</strain>
    </source>
</reference>
<feature type="domain" description="Major facilitator superfamily (MFS) profile" evidence="9">
    <location>
        <begin position="39"/>
        <end position="452"/>
    </location>
</feature>
<evidence type="ECO:0000256" key="5">
    <source>
        <dbReference type="ARBA" id="ARBA00022989"/>
    </source>
</evidence>
<dbReference type="CDD" id="cd17345">
    <property type="entry name" value="MFS_GlpT"/>
    <property type="match status" value="1"/>
</dbReference>
<feature type="transmembrane region" description="Helical" evidence="8">
    <location>
        <begin position="426"/>
        <end position="448"/>
    </location>
</feature>
<dbReference type="PROSITE" id="PS50850">
    <property type="entry name" value="MFS"/>
    <property type="match status" value="1"/>
</dbReference>
<feature type="transmembrane region" description="Helical" evidence="8">
    <location>
        <begin position="39"/>
        <end position="57"/>
    </location>
</feature>
<dbReference type="GO" id="GO:0015169">
    <property type="term" value="F:glycerol-3-phosphate transmembrane transporter activity"/>
    <property type="evidence" value="ECO:0007669"/>
    <property type="project" value="UniProtKB-UniRule"/>
</dbReference>
<dbReference type="InterPro" id="IPR000849">
    <property type="entry name" value="Sugar_P_transporter"/>
</dbReference>
<feature type="transmembrane region" description="Helical" evidence="8">
    <location>
        <begin position="176"/>
        <end position="197"/>
    </location>
</feature>
<feature type="transmembrane region" description="Helical" evidence="8">
    <location>
        <begin position="135"/>
        <end position="155"/>
    </location>
</feature>
<feature type="transmembrane region" description="Helical" evidence="8">
    <location>
        <begin position="305"/>
        <end position="325"/>
    </location>
</feature>
<evidence type="ECO:0000313" key="11">
    <source>
        <dbReference type="Proteomes" id="UP000563094"/>
    </source>
</evidence>
<dbReference type="InterPro" id="IPR005267">
    <property type="entry name" value="G3P_transporter"/>
</dbReference>
<feature type="transmembrane region" description="Helical" evidence="8">
    <location>
        <begin position="365"/>
        <end position="386"/>
    </location>
</feature>
<evidence type="ECO:0000256" key="1">
    <source>
        <dbReference type="ARBA" id="ARBA00004651"/>
    </source>
</evidence>
<dbReference type="PANTHER" id="PTHR43826:SF6">
    <property type="entry name" value="GLYCEROL-3-PHOSPHATE TRANSPORTER"/>
    <property type="match status" value="1"/>
</dbReference>
<feature type="transmembrane region" description="Helical" evidence="8">
    <location>
        <begin position="77"/>
        <end position="96"/>
    </location>
</feature>
<dbReference type="GO" id="GO:0005886">
    <property type="term" value="C:plasma membrane"/>
    <property type="evidence" value="ECO:0007669"/>
    <property type="project" value="UniProtKB-SubCell"/>
</dbReference>
<dbReference type="EMBL" id="JACJIQ010000004">
    <property type="protein sequence ID" value="MBA9076660.1"/>
    <property type="molecule type" value="Genomic_DNA"/>
</dbReference>
<gene>
    <name evidence="10" type="ORF">FHS90_001366</name>
</gene>
<comment type="subcellular location">
    <subcellularLocation>
        <location evidence="1">Cell membrane</location>
        <topology evidence="1">Multi-pass membrane protein</topology>
    </subcellularLocation>
</comment>
<keyword evidence="4 8" id="KW-0812">Transmembrane</keyword>
<keyword evidence="11" id="KW-1185">Reference proteome</keyword>
<evidence type="ECO:0000256" key="2">
    <source>
        <dbReference type="ARBA" id="ARBA00009598"/>
    </source>
</evidence>
<protein>
    <recommendedName>
        <fullName evidence="7">Glycerol-3-phosphate transporter</fullName>
    </recommendedName>
</protein>
<dbReference type="InterPro" id="IPR051337">
    <property type="entry name" value="OPA_Antiporter"/>
</dbReference>
<comment type="similarity">
    <text evidence="2">Belongs to the major facilitator superfamily. Organophosphate:Pi antiporter (OPA) (TC 2.A.1.4) family.</text>
</comment>
<accession>A0A839GE01</accession>
<name>A0A839GE01_9BACT</name>
<dbReference type="InterPro" id="IPR021159">
    <property type="entry name" value="Sugar-P_transporter_CS"/>
</dbReference>
<dbReference type="SUPFAM" id="SSF103473">
    <property type="entry name" value="MFS general substrate transporter"/>
    <property type="match status" value="1"/>
</dbReference>
<dbReference type="PANTHER" id="PTHR43826">
    <property type="entry name" value="GLUCOSE-6-PHOSPHATE EXCHANGER SLC37A4"/>
    <property type="match status" value="1"/>
</dbReference>
<evidence type="ECO:0000256" key="8">
    <source>
        <dbReference type="SAM" id="Phobius"/>
    </source>
</evidence>
<dbReference type="PROSITE" id="PS00942">
    <property type="entry name" value="GLPT"/>
    <property type="match status" value="1"/>
</dbReference>
<keyword evidence="6 8" id="KW-0472">Membrane</keyword>
<keyword evidence="5 8" id="KW-1133">Transmembrane helix</keyword>
<dbReference type="Pfam" id="PF07690">
    <property type="entry name" value="MFS_1"/>
    <property type="match status" value="1"/>
</dbReference>
<evidence type="ECO:0000313" key="10">
    <source>
        <dbReference type="EMBL" id="MBA9076660.1"/>
    </source>
</evidence>
<feature type="transmembrane region" description="Helical" evidence="8">
    <location>
        <begin position="267"/>
        <end position="285"/>
    </location>
</feature>
<dbReference type="FunFam" id="1.20.1250.20:FF:000007">
    <property type="entry name" value="Glycerol-3-phosphate transporter"/>
    <property type="match status" value="1"/>
</dbReference>
<proteinExistence type="inferred from homology"/>
<feature type="transmembrane region" description="Helical" evidence="8">
    <location>
        <begin position="337"/>
        <end position="353"/>
    </location>
</feature>
<dbReference type="NCBIfam" id="TIGR00712">
    <property type="entry name" value="glpT"/>
    <property type="match status" value="1"/>
</dbReference>
<dbReference type="GO" id="GO:0061513">
    <property type="term" value="F:glucose 6-phosphate:phosphate antiporter activity"/>
    <property type="evidence" value="ECO:0007669"/>
    <property type="project" value="TreeGrafter"/>
</dbReference>
<evidence type="ECO:0000256" key="3">
    <source>
        <dbReference type="ARBA" id="ARBA00022475"/>
    </source>
</evidence>
<dbReference type="PIRSF" id="PIRSF002808">
    <property type="entry name" value="Hexose_phosphate_transp"/>
    <property type="match status" value="1"/>
</dbReference>
<dbReference type="AlphaFoldDB" id="A0A839GE01"/>
<dbReference type="NCBIfam" id="TIGR00881">
    <property type="entry name" value="2A0104"/>
    <property type="match status" value="1"/>
</dbReference>
<dbReference type="Proteomes" id="UP000563094">
    <property type="component" value="Unassembled WGS sequence"/>
</dbReference>
<dbReference type="InterPro" id="IPR036259">
    <property type="entry name" value="MFS_trans_sf"/>
</dbReference>
<evidence type="ECO:0000256" key="7">
    <source>
        <dbReference type="NCBIfam" id="TIGR00712"/>
    </source>
</evidence>
<dbReference type="InterPro" id="IPR020846">
    <property type="entry name" value="MFS_dom"/>
</dbReference>
<feature type="transmembrane region" description="Helical" evidence="8">
    <location>
        <begin position="203"/>
        <end position="221"/>
    </location>
</feature>
<organism evidence="10 11">
    <name type="scientific">Rufibacter quisquiliarum</name>
    <dbReference type="NCBI Taxonomy" id="1549639"/>
    <lineage>
        <taxon>Bacteria</taxon>
        <taxon>Pseudomonadati</taxon>
        <taxon>Bacteroidota</taxon>
        <taxon>Cytophagia</taxon>
        <taxon>Cytophagales</taxon>
        <taxon>Hymenobacteraceae</taxon>
        <taxon>Rufibacter</taxon>
    </lineage>
</organism>